<organism evidence="1 2">
    <name type="scientific">Pyropia yezoensis</name>
    <name type="common">Susabi-nori</name>
    <name type="synonym">Porphyra yezoensis</name>
    <dbReference type="NCBI Taxonomy" id="2788"/>
    <lineage>
        <taxon>Eukaryota</taxon>
        <taxon>Rhodophyta</taxon>
        <taxon>Bangiophyceae</taxon>
        <taxon>Bangiales</taxon>
        <taxon>Bangiaceae</taxon>
        <taxon>Pyropia</taxon>
    </lineage>
</organism>
<evidence type="ECO:0000313" key="1">
    <source>
        <dbReference type="EMBL" id="KAK1869888.1"/>
    </source>
</evidence>
<accession>A0ACC3CIF6</accession>
<keyword evidence="2" id="KW-1185">Reference proteome</keyword>
<gene>
    <name evidence="1" type="ORF">I4F81_012353</name>
</gene>
<name>A0ACC3CIF6_PYRYE</name>
<dbReference type="Proteomes" id="UP000798662">
    <property type="component" value="Chromosome 3"/>
</dbReference>
<sequence length="595" mass="58181">MAGVADTPRAPPPPRPTGVPVFVALPPGALLGDAWVATAPPAAPPASGAQLPDAVADALAAAAAAGAAGVAVDLWWGAVEAAPRAYDWRPAVAVVRAAAAAGLGVQANLCFHSPDAGCGGGGGGAADGGGGVENAEGGTGGKGQSLSAAGAPLPGWVVDASTAAGLWHVDAQGREHTQCLSLAADTVPFLPSFPVKGVSASSGGGGHVGGRSRRHNARGAPLRTALTAAGDALRSFLTALPADVAAVVGRVQLGAGPRGELAYPAHVPPPAGEWAYPGVGSFVCHSPRSVAAAAAAAAAAGVPLSWATPPSVAAAGGPAVRPWGFPAWATRGGAAATPAGRFFLGWYAGALVDHADSLLRAGRVAAHEAGVGDLALVLRLPAIPWWRNTACRAAEATAGLVHLPPMGDGGDGEGGTAVAAADGDGRGGWRWATSLGDGWRRGPVGGGWAADPYAAVAGVAACHGAEVCVAGAADARSRDGPYWTARAGPEALWADVAAAAAGRAVRLGGASTVAWGAPPAGGPAVCGHLAGCGAAACRAVAYGQVVRSFRSVPRAARGAYVVHPPPTAVGGGRDEEEEEAARDALADFVRRMRAL</sequence>
<proteinExistence type="predicted"/>
<protein>
    <submittedName>
        <fullName evidence="1">Uncharacterized protein</fullName>
    </submittedName>
</protein>
<comment type="caution">
    <text evidence="1">The sequence shown here is derived from an EMBL/GenBank/DDBJ whole genome shotgun (WGS) entry which is preliminary data.</text>
</comment>
<evidence type="ECO:0000313" key="2">
    <source>
        <dbReference type="Proteomes" id="UP000798662"/>
    </source>
</evidence>
<reference evidence="1" key="1">
    <citation type="submission" date="2019-11" db="EMBL/GenBank/DDBJ databases">
        <title>Nori genome reveals adaptations in red seaweeds to the harsh intertidal environment.</title>
        <authorList>
            <person name="Wang D."/>
            <person name="Mao Y."/>
        </authorList>
    </citation>
    <scope>NUCLEOTIDE SEQUENCE</scope>
    <source>
        <tissue evidence="1">Gametophyte</tissue>
    </source>
</reference>
<dbReference type="EMBL" id="CM020620">
    <property type="protein sequence ID" value="KAK1869888.1"/>
    <property type="molecule type" value="Genomic_DNA"/>
</dbReference>